<dbReference type="PANTHER" id="PTHR22911:SF6">
    <property type="entry name" value="SOLUTE CARRIER FAMILY 35 MEMBER G1"/>
    <property type="match status" value="1"/>
</dbReference>
<feature type="transmembrane region" description="Helical" evidence="6">
    <location>
        <begin position="143"/>
        <end position="160"/>
    </location>
</feature>
<feature type="transmembrane region" description="Helical" evidence="6">
    <location>
        <begin position="283"/>
        <end position="301"/>
    </location>
</feature>
<keyword evidence="9" id="KW-1185">Reference proteome</keyword>
<comment type="similarity">
    <text evidence="2">Belongs to the drug/metabolite transporter (DMT) superfamily. 10 TMS drug/metabolite exporter (DME) (TC 2.A.7.3) family.</text>
</comment>
<evidence type="ECO:0000313" key="9">
    <source>
        <dbReference type="Proteomes" id="UP000825009"/>
    </source>
</evidence>
<feature type="transmembrane region" description="Helical" evidence="6">
    <location>
        <begin position="257"/>
        <end position="277"/>
    </location>
</feature>
<evidence type="ECO:0000256" key="6">
    <source>
        <dbReference type="SAM" id="Phobius"/>
    </source>
</evidence>
<evidence type="ECO:0000256" key="3">
    <source>
        <dbReference type="ARBA" id="ARBA00022692"/>
    </source>
</evidence>
<dbReference type="PANTHER" id="PTHR22911">
    <property type="entry name" value="ACYL-MALONYL CONDENSING ENZYME-RELATED"/>
    <property type="match status" value="1"/>
</dbReference>
<evidence type="ECO:0000256" key="5">
    <source>
        <dbReference type="ARBA" id="ARBA00023136"/>
    </source>
</evidence>
<reference evidence="8 9" key="1">
    <citation type="submission" date="2021-07" db="EMBL/GenBank/DDBJ databases">
        <title>A novel Jannaschia species isolated from marine dinoflagellate Ceratoperidinium margalefii.</title>
        <authorList>
            <person name="Jiang Y."/>
            <person name="Li Z."/>
        </authorList>
    </citation>
    <scope>NUCLEOTIDE SEQUENCE [LARGE SCALE GENOMIC DNA]</scope>
    <source>
        <strain evidence="8 9">J12C1-MA-4</strain>
    </source>
</reference>
<feature type="transmembrane region" description="Helical" evidence="6">
    <location>
        <begin position="58"/>
        <end position="80"/>
    </location>
</feature>
<evidence type="ECO:0000256" key="1">
    <source>
        <dbReference type="ARBA" id="ARBA00004141"/>
    </source>
</evidence>
<dbReference type="KEGG" id="gce:KYE46_10590"/>
<dbReference type="EMBL" id="CP079194">
    <property type="protein sequence ID" value="QXT38395.1"/>
    <property type="molecule type" value="Genomic_DNA"/>
</dbReference>
<accession>A0A8F6YBP1</accession>
<dbReference type="GO" id="GO:0016020">
    <property type="term" value="C:membrane"/>
    <property type="evidence" value="ECO:0007669"/>
    <property type="project" value="UniProtKB-SubCell"/>
</dbReference>
<keyword evidence="4 6" id="KW-1133">Transmembrane helix</keyword>
<sequence length="311" mass="33385">MTPKPVTPEPVRPDPVRPEAPASNIPKAAGFMAGAIVAFSAMAVAGREVVAELDTFELMTYRSIVGLILVVLIGGLTGRLGEIRTDRMPTHIFRNIFHFLGQNLWFFAVGAIPLAQVFALEFTAPLWVIIFAALFLGERLTVAKIASGLIGFIGILIVVQPGAVPFSLGMAASLGAAVSFAITAIFTKRLTRDQSIMGILFWLTTIQLVLGLAFCLYDGEIALPSLSILPLVVLIGLCGLVAHFCMTSAFSCAPASVVMPIDFARLPLIAIVGMTLYNEPLQLAVFAGAVLIFGANYMNILTEHRRSRRQV</sequence>
<feature type="transmembrane region" description="Helical" evidence="6">
    <location>
        <begin position="166"/>
        <end position="187"/>
    </location>
</feature>
<feature type="domain" description="EamA" evidence="7">
    <location>
        <begin position="30"/>
        <end position="159"/>
    </location>
</feature>
<feature type="transmembrane region" description="Helical" evidence="6">
    <location>
        <begin position="199"/>
        <end position="219"/>
    </location>
</feature>
<keyword evidence="5 6" id="KW-0472">Membrane</keyword>
<proteinExistence type="inferred from homology"/>
<feature type="transmembrane region" description="Helical" evidence="6">
    <location>
        <begin position="28"/>
        <end position="46"/>
    </location>
</feature>
<feature type="domain" description="EamA" evidence="7">
    <location>
        <begin position="168"/>
        <end position="298"/>
    </location>
</feature>
<protein>
    <submittedName>
        <fullName evidence="8">DMT family transporter</fullName>
    </submittedName>
</protein>
<dbReference type="Proteomes" id="UP000825009">
    <property type="component" value="Chromosome"/>
</dbReference>
<evidence type="ECO:0000256" key="2">
    <source>
        <dbReference type="ARBA" id="ARBA00009853"/>
    </source>
</evidence>
<evidence type="ECO:0000313" key="8">
    <source>
        <dbReference type="EMBL" id="QXT38395.1"/>
    </source>
</evidence>
<organism evidence="8 9">
    <name type="scientific">Gymnodinialimonas ceratoperidinii</name>
    <dbReference type="NCBI Taxonomy" id="2856823"/>
    <lineage>
        <taxon>Bacteria</taxon>
        <taxon>Pseudomonadati</taxon>
        <taxon>Pseudomonadota</taxon>
        <taxon>Alphaproteobacteria</taxon>
        <taxon>Rhodobacterales</taxon>
        <taxon>Paracoccaceae</taxon>
        <taxon>Gymnodinialimonas</taxon>
    </lineage>
</organism>
<dbReference type="AlphaFoldDB" id="A0A8F6YBP1"/>
<dbReference type="RefSeq" id="WP_219000591.1">
    <property type="nucleotide sequence ID" value="NZ_CP079194.1"/>
</dbReference>
<name>A0A8F6YBP1_9RHOB</name>
<keyword evidence="3 6" id="KW-0812">Transmembrane</keyword>
<comment type="subcellular location">
    <subcellularLocation>
        <location evidence="1">Membrane</location>
        <topology evidence="1">Multi-pass membrane protein</topology>
    </subcellularLocation>
</comment>
<dbReference type="Pfam" id="PF00892">
    <property type="entry name" value="EamA"/>
    <property type="match status" value="2"/>
</dbReference>
<dbReference type="InterPro" id="IPR000620">
    <property type="entry name" value="EamA_dom"/>
</dbReference>
<gene>
    <name evidence="8" type="ORF">KYE46_10590</name>
</gene>
<evidence type="ECO:0000256" key="4">
    <source>
        <dbReference type="ARBA" id="ARBA00022989"/>
    </source>
</evidence>
<feature type="transmembrane region" description="Helical" evidence="6">
    <location>
        <begin position="118"/>
        <end position="136"/>
    </location>
</feature>
<evidence type="ECO:0000259" key="7">
    <source>
        <dbReference type="Pfam" id="PF00892"/>
    </source>
</evidence>
<feature type="transmembrane region" description="Helical" evidence="6">
    <location>
        <begin position="225"/>
        <end position="245"/>
    </location>
</feature>